<accession>A0A2G4SUF0</accession>
<name>A0A2G4SUF0_RHIZD</name>
<dbReference type="InterPro" id="IPR039131">
    <property type="entry name" value="NDUFAF1"/>
</dbReference>
<evidence type="ECO:0000313" key="6">
    <source>
        <dbReference type="EMBL" id="PHZ12403.1"/>
    </source>
</evidence>
<dbReference type="GO" id="GO:0006120">
    <property type="term" value="P:mitochondrial electron transport, NADH to ubiquinone"/>
    <property type="evidence" value="ECO:0007669"/>
    <property type="project" value="TreeGrafter"/>
</dbReference>
<dbReference type="EMBL" id="KZ303849">
    <property type="protein sequence ID" value="PHZ12403.1"/>
    <property type="molecule type" value="Genomic_DNA"/>
</dbReference>
<dbReference type="InterPro" id="IPR013857">
    <property type="entry name" value="NADH-UbQ_OxRdtase-assoc_prot30"/>
</dbReference>
<gene>
    <name evidence="6" type="ORF">RHIMIDRAFT_215113</name>
</gene>
<dbReference type="PANTHER" id="PTHR13194">
    <property type="entry name" value="COMPLEX I INTERMEDIATE-ASSOCIATED PROTEIN 30"/>
    <property type="match status" value="1"/>
</dbReference>
<sequence length="229" mass="26429">MFSIFRRTAVEVAESSLKALNMDGLRGWQREMPMTALNSQKDLTQWVVGSDKDIGGFSEAHLEITPEGTGRFHGNISLDLPTNPEIKQSGYAAIRTKQKEQSLFGIPCWDTTLFRYLALRVKGDKRKYFVNIQTDGIVKTDLFQHRLFLRTPGQWETVMIPFKDFILTNNGMIQEEQIEMFREKVRTVGISLMDRQEGPFNIEIDWIKAMNTEFTEGDMDRVPDKVEQL</sequence>
<dbReference type="InterPro" id="IPR008979">
    <property type="entry name" value="Galactose-bd-like_sf"/>
</dbReference>
<comment type="subcellular location">
    <subcellularLocation>
        <location evidence="1">Mitochondrion</location>
    </subcellularLocation>
</comment>
<dbReference type="GO" id="GO:0051082">
    <property type="term" value="F:unfolded protein binding"/>
    <property type="evidence" value="ECO:0007669"/>
    <property type="project" value="TreeGrafter"/>
</dbReference>
<evidence type="ECO:0000256" key="3">
    <source>
        <dbReference type="ARBA" id="ARBA00023128"/>
    </source>
</evidence>
<dbReference type="GO" id="GO:0010257">
    <property type="term" value="P:NADH dehydrogenase complex assembly"/>
    <property type="evidence" value="ECO:0007669"/>
    <property type="project" value="TreeGrafter"/>
</dbReference>
<proteinExistence type="inferred from homology"/>
<comment type="similarity">
    <text evidence="2">Belongs to the CIA30 family.</text>
</comment>
<keyword evidence="7" id="KW-1185">Reference proteome</keyword>
<feature type="domain" description="NADH:ubiquinone oxidoreductase intermediate-associated protein 30" evidence="5">
    <location>
        <begin position="38"/>
        <end position="204"/>
    </location>
</feature>
<reference evidence="6 7" key="1">
    <citation type="journal article" date="2016" name="Proc. Natl. Acad. Sci. U.S.A.">
        <title>Lipid metabolic changes in an early divergent fungus govern the establishment of a mutualistic symbiosis with endobacteria.</title>
        <authorList>
            <person name="Lastovetsky O.A."/>
            <person name="Gaspar M.L."/>
            <person name="Mondo S.J."/>
            <person name="LaButti K.M."/>
            <person name="Sandor L."/>
            <person name="Grigoriev I.V."/>
            <person name="Henry S.A."/>
            <person name="Pawlowska T.E."/>
        </authorList>
    </citation>
    <scope>NUCLEOTIDE SEQUENCE [LARGE SCALE GENOMIC DNA]</scope>
    <source>
        <strain evidence="6 7">ATCC 52813</strain>
    </source>
</reference>
<evidence type="ECO:0000256" key="2">
    <source>
        <dbReference type="ARBA" id="ARBA00007884"/>
    </source>
</evidence>
<dbReference type="AlphaFoldDB" id="A0A2G4SUF0"/>
<dbReference type="RefSeq" id="XP_023466111.1">
    <property type="nucleotide sequence ID" value="XM_023607277.1"/>
</dbReference>
<evidence type="ECO:0000313" key="7">
    <source>
        <dbReference type="Proteomes" id="UP000242254"/>
    </source>
</evidence>
<evidence type="ECO:0000256" key="1">
    <source>
        <dbReference type="ARBA" id="ARBA00004173"/>
    </source>
</evidence>
<keyword evidence="4" id="KW-0143">Chaperone</keyword>
<dbReference type="Proteomes" id="UP000242254">
    <property type="component" value="Unassembled WGS sequence"/>
</dbReference>
<keyword evidence="3" id="KW-0496">Mitochondrion</keyword>
<protein>
    <submittedName>
        <fullName evidence="6">Complex I intermediate-associated protein-like protein CIA30</fullName>
    </submittedName>
</protein>
<organism evidence="6 7">
    <name type="scientific">Rhizopus microsporus ATCC 52813</name>
    <dbReference type="NCBI Taxonomy" id="1340429"/>
    <lineage>
        <taxon>Eukaryota</taxon>
        <taxon>Fungi</taxon>
        <taxon>Fungi incertae sedis</taxon>
        <taxon>Mucoromycota</taxon>
        <taxon>Mucoromycotina</taxon>
        <taxon>Mucoromycetes</taxon>
        <taxon>Mucorales</taxon>
        <taxon>Mucorineae</taxon>
        <taxon>Rhizopodaceae</taxon>
        <taxon>Rhizopus</taxon>
    </lineage>
</organism>
<dbReference type="GO" id="GO:0005739">
    <property type="term" value="C:mitochondrion"/>
    <property type="evidence" value="ECO:0007669"/>
    <property type="project" value="UniProtKB-SubCell"/>
</dbReference>
<dbReference type="PANTHER" id="PTHR13194:SF18">
    <property type="entry name" value="COMPLEX I INTERMEDIATE-ASSOCIATED PROTEIN 30, MITOCHONDRIAL"/>
    <property type="match status" value="1"/>
</dbReference>
<evidence type="ECO:0000256" key="4">
    <source>
        <dbReference type="ARBA" id="ARBA00023186"/>
    </source>
</evidence>
<evidence type="ECO:0000259" key="5">
    <source>
        <dbReference type="Pfam" id="PF08547"/>
    </source>
</evidence>
<dbReference type="GeneID" id="35438267"/>
<dbReference type="Pfam" id="PF08547">
    <property type="entry name" value="CIA30"/>
    <property type="match status" value="1"/>
</dbReference>
<dbReference type="STRING" id="1340429.A0A2G4SUF0"/>
<dbReference type="SUPFAM" id="SSF49785">
    <property type="entry name" value="Galactose-binding domain-like"/>
    <property type="match status" value="1"/>
</dbReference>